<dbReference type="InterPro" id="IPR013785">
    <property type="entry name" value="Aldolase_TIM"/>
</dbReference>
<sequence length="366" mass="40380">MLTAKMIALLIRGMPGLAEAGWTCLSTTLPGIIAIASLLCTWPAPESPSELLRQKMQNQDKQRYVCYYGPETTELKNCSLAILEPANWNRKAINLLKADQISVIGYCSIGEAAETEAAELFRNHGQTWGLDLDGNGNADLNGIWKSVYGDSRSQIWRDHVLKKIDKLLNMGFQGVFLDTIDTCDLSPEQPLAMAGLIREIRYRNPDIILIGNRGFGAYRADPAILNDKVIDGVMFECFTTIHDFNLGHPRMLSKEDLLFNHVIFTDYLQPFQKKGGILLSLDYGAESGAPSEAESMSEARSLVSIALSRARDYGFISLISTVNLDSVKAIEGKVSSAMIRKYGKNSMARKLNSAENTRGNSDSGEN</sequence>
<proteinExistence type="predicted"/>
<accession>A0A2N1PMT2</accession>
<evidence type="ECO:0000313" key="3">
    <source>
        <dbReference type="Proteomes" id="UP000233256"/>
    </source>
</evidence>
<dbReference type="PANTHER" id="PTHR35882">
    <property type="entry name" value="PELA"/>
    <property type="match status" value="1"/>
</dbReference>
<reference evidence="2 3" key="1">
    <citation type="journal article" date="2017" name="ISME J.">
        <title>Potential for microbial H2 and metal transformations associated with novel bacteria and archaea in deep terrestrial subsurface sediments.</title>
        <authorList>
            <person name="Hernsdorf A.W."/>
            <person name="Amano Y."/>
            <person name="Miyakawa K."/>
            <person name="Ise K."/>
            <person name="Suzuki Y."/>
            <person name="Anantharaman K."/>
            <person name="Probst A."/>
            <person name="Burstein D."/>
            <person name="Thomas B.C."/>
            <person name="Banfield J.F."/>
        </authorList>
    </citation>
    <scope>NUCLEOTIDE SEQUENCE [LARGE SCALE GENOMIC DNA]</scope>
    <source>
        <strain evidence="2">HGW-Wallbacteria-1</strain>
    </source>
</reference>
<dbReference type="Gene3D" id="3.20.20.70">
    <property type="entry name" value="Aldolase class I"/>
    <property type="match status" value="1"/>
</dbReference>
<organism evidence="2 3">
    <name type="scientific">Candidatus Wallbacteria bacterium HGW-Wallbacteria-1</name>
    <dbReference type="NCBI Taxonomy" id="2013854"/>
    <lineage>
        <taxon>Bacteria</taxon>
        <taxon>Candidatus Walliibacteriota</taxon>
    </lineage>
</organism>
<dbReference type="SUPFAM" id="SSF51445">
    <property type="entry name" value="(Trans)glycosidases"/>
    <property type="match status" value="1"/>
</dbReference>
<feature type="domain" description="Glycoside-hydrolase family GH114 TIM-barrel" evidence="1">
    <location>
        <begin position="81"/>
        <end position="325"/>
    </location>
</feature>
<gene>
    <name evidence="2" type="ORF">CVV64_13365</name>
</gene>
<name>A0A2N1PMT2_9BACT</name>
<dbReference type="InterPro" id="IPR017853">
    <property type="entry name" value="GH"/>
</dbReference>
<evidence type="ECO:0000313" key="2">
    <source>
        <dbReference type="EMBL" id="PKK89661.1"/>
    </source>
</evidence>
<protein>
    <recommendedName>
        <fullName evidence="1">Glycoside-hydrolase family GH114 TIM-barrel domain-containing protein</fullName>
    </recommendedName>
</protein>
<dbReference type="AlphaFoldDB" id="A0A2N1PMT2"/>
<dbReference type="Pfam" id="PF03537">
    <property type="entry name" value="Glyco_hydro_114"/>
    <property type="match status" value="1"/>
</dbReference>
<comment type="caution">
    <text evidence="2">The sequence shown here is derived from an EMBL/GenBank/DDBJ whole genome shotgun (WGS) entry which is preliminary data.</text>
</comment>
<evidence type="ECO:0000259" key="1">
    <source>
        <dbReference type="Pfam" id="PF03537"/>
    </source>
</evidence>
<dbReference type="PANTHER" id="PTHR35882:SF2">
    <property type="entry name" value="PELA"/>
    <property type="match status" value="1"/>
</dbReference>
<dbReference type="EMBL" id="PGXC01000014">
    <property type="protein sequence ID" value="PKK89661.1"/>
    <property type="molecule type" value="Genomic_DNA"/>
</dbReference>
<dbReference type="InterPro" id="IPR004352">
    <property type="entry name" value="GH114_TIM-barrel"/>
</dbReference>
<dbReference type="Proteomes" id="UP000233256">
    <property type="component" value="Unassembled WGS sequence"/>
</dbReference>